<proteinExistence type="predicted"/>
<comment type="caution">
    <text evidence="2">The sequence shown here is derived from an EMBL/GenBank/DDBJ whole genome shotgun (WGS) entry which is preliminary data.</text>
</comment>
<organism evidence="2 3">
    <name type="scientific">Acidicapsa dinghuensis</name>
    <dbReference type="NCBI Taxonomy" id="2218256"/>
    <lineage>
        <taxon>Bacteria</taxon>
        <taxon>Pseudomonadati</taxon>
        <taxon>Acidobacteriota</taxon>
        <taxon>Terriglobia</taxon>
        <taxon>Terriglobales</taxon>
        <taxon>Acidobacteriaceae</taxon>
        <taxon>Acidicapsa</taxon>
    </lineage>
</organism>
<keyword evidence="3" id="KW-1185">Reference proteome</keyword>
<feature type="signal peptide" evidence="1">
    <location>
        <begin position="1"/>
        <end position="30"/>
    </location>
</feature>
<dbReference type="Proteomes" id="UP001596091">
    <property type="component" value="Unassembled WGS sequence"/>
</dbReference>
<dbReference type="PANTHER" id="PTHR36057">
    <property type="match status" value="1"/>
</dbReference>
<gene>
    <name evidence="2" type="ORF">ACFPT7_18775</name>
</gene>
<dbReference type="InterPro" id="IPR010634">
    <property type="entry name" value="DUF1223"/>
</dbReference>
<dbReference type="EMBL" id="JBHSPH010000009">
    <property type="protein sequence ID" value="MFC5864357.1"/>
    <property type="molecule type" value="Genomic_DNA"/>
</dbReference>
<dbReference type="RefSeq" id="WP_263342164.1">
    <property type="nucleotide sequence ID" value="NZ_JAGSYH010000009.1"/>
</dbReference>
<feature type="chain" id="PRO_5046281394" evidence="1">
    <location>
        <begin position="31"/>
        <end position="264"/>
    </location>
</feature>
<evidence type="ECO:0000256" key="1">
    <source>
        <dbReference type="SAM" id="SignalP"/>
    </source>
</evidence>
<name>A0ABW1EM45_9BACT</name>
<sequence length="264" mass="28032">MKRIGWWIGVGLGVVVIAAAVAWAAQGAQAAQSGAGTQSKPVLVELFTSEGCSSCPPADALLAKLDEAQPIQGVHAIVLSEHVTYWDHEGWRDPFSLDAVTYRQKWYGDKFGLDDVYTPQAIVDGAVQFVGSDGHKLTQALVSAAANAKEELNISSATWAGDSVQFVVHRTDHDAKNVKTTLVAALAIDSAETSVKSGENAGRTLHNVAVVRVLKELGSDASDGRQLTLKLPDASSTPLRLVVFLVDKRTGHVLGAAEQMVQHS</sequence>
<dbReference type="Pfam" id="PF06764">
    <property type="entry name" value="DUF1223"/>
    <property type="match status" value="1"/>
</dbReference>
<evidence type="ECO:0000313" key="3">
    <source>
        <dbReference type="Proteomes" id="UP001596091"/>
    </source>
</evidence>
<dbReference type="SUPFAM" id="SSF52833">
    <property type="entry name" value="Thioredoxin-like"/>
    <property type="match status" value="1"/>
</dbReference>
<accession>A0ABW1EM45</accession>
<protein>
    <submittedName>
        <fullName evidence="2">DUF1223 domain-containing protein</fullName>
    </submittedName>
</protein>
<reference evidence="3" key="1">
    <citation type="journal article" date="2019" name="Int. J. Syst. Evol. Microbiol.">
        <title>The Global Catalogue of Microorganisms (GCM) 10K type strain sequencing project: providing services to taxonomists for standard genome sequencing and annotation.</title>
        <authorList>
            <consortium name="The Broad Institute Genomics Platform"/>
            <consortium name="The Broad Institute Genome Sequencing Center for Infectious Disease"/>
            <person name="Wu L."/>
            <person name="Ma J."/>
        </authorList>
    </citation>
    <scope>NUCLEOTIDE SEQUENCE [LARGE SCALE GENOMIC DNA]</scope>
    <source>
        <strain evidence="3">JCM 4087</strain>
    </source>
</reference>
<dbReference type="InterPro" id="IPR036249">
    <property type="entry name" value="Thioredoxin-like_sf"/>
</dbReference>
<evidence type="ECO:0000313" key="2">
    <source>
        <dbReference type="EMBL" id="MFC5864357.1"/>
    </source>
</evidence>
<dbReference type="PANTHER" id="PTHR36057:SF1">
    <property type="entry name" value="LIPOPROTEIN LIPID ATTACHMENT SITE-LIKE PROTEIN, PUTATIVE (DUF1223)-RELATED"/>
    <property type="match status" value="1"/>
</dbReference>
<keyword evidence="1" id="KW-0732">Signal</keyword>